<dbReference type="InterPro" id="IPR000182">
    <property type="entry name" value="GNAT_dom"/>
</dbReference>
<evidence type="ECO:0000259" key="1">
    <source>
        <dbReference type="PROSITE" id="PS51186"/>
    </source>
</evidence>
<protein>
    <submittedName>
        <fullName evidence="2">GNAT family N-acetyltransferase</fullName>
    </submittedName>
</protein>
<dbReference type="CDD" id="cd04301">
    <property type="entry name" value="NAT_SF"/>
    <property type="match status" value="1"/>
</dbReference>
<dbReference type="Proteomes" id="UP001221208">
    <property type="component" value="Unassembled WGS sequence"/>
</dbReference>
<dbReference type="PANTHER" id="PTHR43233:SF1">
    <property type="entry name" value="FAMILY N-ACETYLTRANSFERASE, PUTATIVE (AFU_ORTHOLOGUE AFUA_6G03350)-RELATED"/>
    <property type="match status" value="1"/>
</dbReference>
<comment type="caution">
    <text evidence="2">The sequence shown here is derived from an EMBL/GenBank/DDBJ whole genome shotgun (WGS) entry which is preliminary data.</text>
</comment>
<dbReference type="SUPFAM" id="SSF55729">
    <property type="entry name" value="Acyl-CoA N-acyltransferases (Nat)"/>
    <property type="match status" value="1"/>
</dbReference>
<sequence length="146" mass="16023">MSDFCISSDPAELDVSAIHHFLSTQSSWAIGIPMATLRRALDHSLCFGGFADGRQVAFARVITDYATFANLVDVYVLPECRGRGFSKRLLEAVFAHPDLQGLRRFTLATGDAHGLYAQYGFTAPLRPQSLMERYFPALYTDAAAAA</sequence>
<dbReference type="InterPro" id="IPR053144">
    <property type="entry name" value="Acetyltransferase_Butenolide"/>
</dbReference>
<dbReference type="Gene3D" id="3.40.630.30">
    <property type="match status" value="1"/>
</dbReference>
<feature type="domain" description="N-acetyltransferase" evidence="1">
    <location>
        <begin position="8"/>
        <end position="136"/>
    </location>
</feature>
<name>A0ABT5K1A9_9BURK</name>
<dbReference type="EMBL" id="JAQQXR010000005">
    <property type="protein sequence ID" value="MDC8758654.1"/>
    <property type="molecule type" value="Genomic_DNA"/>
</dbReference>
<accession>A0ABT5K1A9</accession>
<proteinExistence type="predicted"/>
<dbReference type="PROSITE" id="PS51186">
    <property type="entry name" value="GNAT"/>
    <property type="match status" value="1"/>
</dbReference>
<gene>
    <name evidence="2" type="ORF">OIK44_13810</name>
</gene>
<dbReference type="PANTHER" id="PTHR43233">
    <property type="entry name" value="FAMILY N-ACETYLTRANSFERASE, PUTATIVE (AFU_ORTHOLOGUE AFUA_6G03350)-RELATED"/>
    <property type="match status" value="1"/>
</dbReference>
<reference evidence="2 3" key="1">
    <citation type="submission" date="2022-10" db="EMBL/GenBank/DDBJ databases">
        <title>Janthinobacterium sp. hw3 Genome sequencing.</title>
        <authorList>
            <person name="Park S."/>
        </authorList>
    </citation>
    <scope>NUCLEOTIDE SEQUENCE [LARGE SCALE GENOMIC DNA]</scope>
    <source>
        <strain evidence="3">hw3</strain>
    </source>
</reference>
<organism evidence="2 3">
    <name type="scientific">Janthinobacterium fluminis</name>
    <dbReference type="NCBI Taxonomy" id="2987524"/>
    <lineage>
        <taxon>Bacteria</taxon>
        <taxon>Pseudomonadati</taxon>
        <taxon>Pseudomonadota</taxon>
        <taxon>Betaproteobacteria</taxon>
        <taxon>Burkholderiales</taxon>
        <taxon>Oxalobacteraceae</taxon>
        <taxon>Janthinobacterium</taxon>
    </lineage>
</organism>
<dbReference type="Pfam" id="PF00583">
    <property type="entry name" value="Acetyltransf_1"/>
    <property type="match status" value="1"/>
</dbReference>
<evidence type="ECO:0000313" key="3">
    <source>
        <dbReference type="Proteomes" id="UP001221208"/>
    </source>
</evidence>
<dbReference type="RefSeq" id="WP_273671371.1">
    <property type="nucleotide sequence ID" value="NZ_JAQQXR010000005.1"/>
</dbReference>
<keyword evidence="3" id="KW-1185">Reference proteome</keyword>
<dbReference type="InterPro" id="IPR016181">
    <property type="entry name" value="Acyl_CoA_acyltransferase"/>
</dbReference>
<evidence type="ECO:0000313" key="2">
    <source>
        <dbReference type="EMBL" id="MDC8758654.1"/>
    </source>
</evidence>